<gene>
    <name evidence="1" type="ORF">FE633_34050</name>
</gene>
<protein>
    <submittedName>
        <fullName evidence="1">Uncharacterized protein</fullName>
    </submittedName>
</protein>
<sequence length="89" mass="9909">MEVRIFPNNRGGISAEGIRLKHGTASEREVQKVLDEIHSNPALRNDIIEKATSARDAMNKGAFGMSKNRAAEIHFLIKNLEKLNKPKAD</sequence>
<keyword evidence="2" id="KW-1185">Reference proteome</keyword>
<dbReference type="AlphaFoldDB" id="A0A5R9FLV6"/>
<evidence type="ECO:0000313" key="1">
    <source>
        <dbReference type="EMBL" id="TLS41833.1"/>
    </source>
</evidence>
<reference evidence="1 2" key="1">
    <citation type="submission" date="2019-05" db="EMBL/GenBank/DDBJ databases">
        <title>Streptomyces sp. NEAU-C151, a novel actinomycete isolated from soil.</title>
        <authorList>
            <person name="Han L."/>
            <person name="Jiang H."/>
        </authorList>
    </citation>
    <scope>NUCLEOTIDE SEQUENCE [LARGE SCALE GENOMIC DNA]</scope>
    <source>
        <strain evidence="1 2">NEAU-C151</strain>
    </source>
</reference>
<dbReference type="RefSeq" id="WP_138049031.1">
    <property type="nucleotide sequence ID" value="NZ_VBZC01000049.1"/>
</dbReference>
<accession>A0A5R9FLV6</accession>
<proteinExistence type="predicted"/>
<organism evidence="1 2">
    <name type="scientific">Streptomyces montanus</name>
    <dbReference type="NCBI Taxonomy" id="2580423"/>
    <lineage>
        <taxon>Bacteria</taxon>
        <taxon>Bacillati</taxon>
        <taxon>Actinomycetota</taxon>
        <taxon>Actinomycetes</taxon>
        <taxon>Kitasatosporales</taxon>
        <taxon>Streptomycetaceae</taxon>
        <taxon>Streptomyces</taxon>
    </lineage>
</organism>
<evidence type="ECO:0000313" key="2">
    <source>
        <dbReference type="Proteomes" id="UP000305906"/>
    </source>
</evidence>
<dbReference type="EMBL" id="VBZC01000049">
    <property type="protein sequence ID" value="TLS41833.1"/>
    <property type="molecule type" value="Genomic_DNA"/>
</dbReference>
<dbReference type="Proteomes" id="UP000305906">
    <property type="component" value="Unassembled WGS sequence"/>
</dbReference>
<name>A0A5R9FLV6_9ACTN</name>
<comment type="caution">
    <text evidence="1">The sequence shown here is derived from an EMBL/GenBank/DDBJ whole genome shotgun (WGS) entry which is preliminary data.</text>
</comment>